<keyword evidence="13 14" id="KW-0472">Membrane</keyword>
<evidence type="ECO:0000256" key="10">
    <source>
        <dbReference type="ARBA" id="ARBA00022840"/>
    </source>
</evidence>
<dbReference type="GO" id="GO:0000155">
    <property type="term" value="F:phosphorelay sensor kinase activity"/>
    <property type="evidence" value="ECO:0007669"/>
    <property type="project" value="InterPro"/>
</dbReference>
<evidence type="ECO:0000256" key="3">
    <source>
        <dbReference type="ARBA" id="ARBA00012438"/>
    </source>
</evidence>
<dbReference type="EMBL" id="QVTE01000014">
    <property type="protein sequence ID" value="RFU70631.1"/>
    <property type="molecule type" value="Genomic_DNA"/>
</dbReference>
<dbReference type="CDD" id="cd00075">
    <property type="entry name" value="HATPase"/>
    <property type="match status" value="1"/>
</dbReference>
<dbReference type="InterPro" id="IPR003661">
    <property type="entry name" value="HisK_dim/P_dom"/>
</dbReference>
<dbReference type="InterPro" id="IPR036097">
    <property type="entry name" value="HisK_dim/P_sf"/>
</dbReference>
<keyword evidence="9 17" id="KW-0418">Kinase</keyword>
<reference evidence="17 18" key="1">
    <citation type="submission" date="2018-08" db="EMBL/GenBank/DDBJ databases">
        <title>Bacillus chawlae sp. nov., Bacillus glennii sp. nov., and Bacillus saganii sp. nov. Isolated from the Vehicle Assembly Building at Kennedy Space Center where the Viking Spacecraft were Assembled.</title>
        <authorList>
            <person name="Seuylemezian A."/>
            <person name="Vaishampayan P."/>
        </authorList>
    </citation>
    <scope>NUCLEOTIDE SEQUENCE [LARGE SCALE GENOMIC DNA]</scope>
    <source>
        <strain evidence="17 18">V47-23a</strain>
    </source>
</reference>
<dbReference type="OrthoDB" id="9813151at2"/>
<organism evidence="17 18">
    <name type="scientific">Peribacillus saganii</name>
    <dbReference type="NCBI Taxonomy" id="2303992"/>
    <lineage>
        <taxon>Bacteria</taxon>
        <taxon>Bacillati</taxon>
        <taxon>Bacillota</taxon>
        <taxon>Bacilli</taxon>
        <taxon>Bacillales</taxon>
        <taxon>Bacillaceae</taxon>
        <taxon>Peribacillus</taxon>
    </lineage>
</organism>
<evidence type="ECO:0000256" key="14">
    <source>
        <dbReference type="SAM" id="Phobius"/>
    </source>
</evidence>
<keyword evidence="6" id="KW-0808">Transferase</keyword>
<evidence type="ECO:0000256" key="9">
    <source>
        <dbReference type="ARBA" id="ARBA00022777"/>
    </source>
</evidence>
<dbReference type="Pfam" id="PF00512">
    <property type="entry name" value="HisKA"/>
    <property type="match status" value="1"/>
</dbReference>
<sequence>MSMKTEKRTTLLRYWTTRYVITFFVGLLFLSALSMWYMQEKEMENRLNLQKYLADETADRVVDENGNIVIGDVLSQILDEREKLLLTNEEPMIYITTVDGEIIFTKPKLYLKTGDSLPKPILNSQEIIQRVTLSDGNRVYVVKSPIESAGHQGGWVFIVQEERALKEVKQDHELLGIMMFGLGILGWAVIYALSFRISKPIQHVARAAVQIREGNYDISLNQDAREQEIYELMSSFKEMTNRLTQLEKLRAQLFAGVTHDLKTPVASISGLVQAVRDEVVTGEESKEFLDITLKEIKRLQTMIEDLLDYNALSAGAFTFKLEKKDLNILVAEISEQWRLTQEEQNFSLKLIHAEEKLVSMVDPYRLQEIIINLLNNARQSLPSKEGSIVIVVYRGEDSHNFIEICDNGKGIPQQEQSFVFEPFYRGEKKKLKVRGLGLGLPFSRLLAKAQNGDISLKQSSDKGTIFSISLPSVTKN</sequence>
<proteinExistence type="predicted"/>
<feature type="transmembrane region" description="Helical" evidence="14">
    <location>
        <begin position="174"/>
        <end position="193"/>
    </location>
</feature>
<evidence type="ECO:0000256" key="7">
    <source>
        <dbReference type="ARBA" id="ARBA00022692"/>
    </source>
</evidence>
<dbReference type="Gene3D" id="1.10.287.130">
    <property type="match status" value="1"/>
</dbReference>
<evidence type="ECO:0000256" key="12">
    <source>
        <dbReference type="ARBA" id="ARBA00023012"/>
    </source>
</evidence>
<dbReference type="SMART" id="SM00388">
    <property type="entry name" value="HisKA"/>
    <property type="match status" value="1"/>
</dbReference>
<keyword evidence="5" id="KW-0597">Phosphoprotein</keyword>
<keyword evidence="18" id="KW-1185">Reference proteome</keyword>
<dbReference type="CDD" id="cd06225">
    <property type="entry name" value="HAMP"/>
    <property type="match status" value="1"/>
</dbReference>
<dbReference type="PRINTS" id="PR00344">
    <property type="entry name" value="BCTRLSENSOR"/>
</dbReference>
<gene>
    <name evidence="17" type="ORF">D0469_05715</name>
</gene>
<dbReference type="Pfam" id="PF02518">
    <property type="entry name" value="HATPase_c"/>
    <property type="match status" value="1"/>
</dbReference>
<evidence type="ECO:0000256" key="8">
    <source>
        <dbReference type="ARBA" id="ARBA00022741"/>
    </source>
</evidence>
<dbReference type="InterPro" id="IPR003660">
    <property type="entry name" value="HAMP_dom"/>
</dbReference>
<evidence type="ECO:0000256" key="2">
    <source>
        <dbReference type="ARBA" id="ARBA00004651"/>
    </source>
</evidence>
<keyword evidence="4" id="KW-1003">Cell membrane</keyword>
<keyword evidence="8" id="KW-0547">Nucleotide-binding</keyword>
<dbReference type="InterPro" id="IPR004358">
    <property type="entry name" value="Sig_transdc_His_kin-like_C"/>
</dbReference>
<feature type="domain" description="HAMP" evidence="16">
    <location>
        <begin position="195"/>
        <end position="248"/>
    </location>
</feature>
<dbReference type="Pfam" id="PF00672">
    <property type="entry name" value="HAMP"/>
    <property type="match status" value="1"/>
</dbReference>
<dbReference type="PANTHER" id="PTHR45528:SF1">
    <property type="entry name" value="SENSOR HISTIDINE KINASE CPXA"/>
    <property type="match status" value="1"/>
</dbReference>
<dbReference type="SMART" id="SM00304">
    <property type="entry name" value="HAMP"/>
    <property type="match status" value="1"/>
</dbReference>
<dbReference type="Gene3D" id="6.10.340.10">
    <property type="match status" value="1"/>
</dbReference>
<keyword evidence="10" id="KW-0067">ATP-binding</keyword>
<dbReference type="SUPFAM" id="SSF55874">
    <property type="entry name" value="ATPase domain of HSP90 chaperone/DNA topoisomerase II/histidine kinase"/>
    <property type="match status" value="1"/>
</dbReference>
<dbReference type="PROSITE" id="PS50109">
    <property type="entry name" value="HIS_KIN"/>
    <property type="match status" value="1"/>
</dbReference>
<feature type="transmembrane region" description="Helical" evidence="14">
    <location>
        <begin position="20"/>
        <end position="38"/>
    </location>
</feature>
<dbReference type="SUPFAM" id="SSF47384">
    <property type="entry name" value="Homodimeric domain of signal transducing histidine kinase"/>
    <property type="match status" value="1"/>
</dbReference>
<keyword evidence="7 14" id="KW-0812">Transmembrane</keyword>
<dbReference type="Proteomes" id="UP000264541">
    <property type="component" value="Unassembled WGS sequence"/>
</dbReference>
<dbReference type="AlphaFoldDB" id="A0A372LQZ7"/>
<evidence type="ECO:0000313" key="17">
    <source>
        <dbReference type="EMBL" id="RFU70631.1"/>
    </source>
</evidence>
<dbReference type="InterPro" id="IPR005467">
    <property type="entry name" value="His_kinase_dom"/>
</dbReference>
<comment type="catalytic activity">
    <reaction evidence="1">
        <text>ATP + protein L-histidine = ADP + protein N-phospho-L-histidine.</text>
        <dbReference type="EC" id="2.7.13.3"/>
    </reaction>
</comment>
<dbReference type="InterPro" id="IPR050398">
    <property type="entry name" value="HssS/ArlS-like"/>
</dbReference>
<keyword evidence="12" id="KW-0902">Two-component regulatory system</keyword>
<dbReference type="CDD" id="cd00082">
    <property type="entry name" value="HisKA"/>
    <property type="match status" value="1"/>
</dbReference>
<keyword evidence="11 14" id="KW-1133">Transmembrane helix</keyword>
<name>A0A372LQZ7_9BACI</name>
<dbReference type="GO" id="GO:0005886">
    <property type="term" value="C:plasma membrane"/>
    <property type="evidence" value="ECO:0007669"/>
    <property type="project" value="UniProtKB-SubCell"/>
</dbReference>
<dbReference type="InterPro" id="IPR036890">
    <property type="entry name" value="HATPase_C_sf"/>
</dbReference>
<dbReference type="SMART" id="SM00387">
    <property type="entry name" value="HATPase_c"/>
    <property type="match status" value="1"/>
</dbReference>
<evidence type="ECO:0000256" key="13">
    <source>
        <dbReference type="ARBA" id="ARBA00023136"/>
    </source>
</evidence>
<dbReference type="EC" id="2.7.13.3" evidence="3"/>
<evidence type="ECO:0000313" key="18">
    <source>
        <dbReference type="Proteomes" id="UP000264541"/>
    </source>
</evidence>
<dbReference type="SUPFAM" id="SSF158472">
    <property type="entry name" value="HAMP domain-like"/>
    <property type="match status" value="1"/>
</dbReference>
<comment type="subcellular location">
    <subcellularLocation>
        <location evidence="2">Cell membrane</location>
        <topology evidence="2">Multi-pass membrane protein</topology>
    </subcellularLocation>
</comment>
<evidence type="ECO:0000259" key="15">
    <source>
        <dbReference type="PROSITE" id="PS50109"/>
    </source>
</evidence>
<dbReference type="InterPro" id="IPR003594">
    <property type="entry name" value="HATPase_dom"/>
</dbReference>
<evidence type="ECO:0000256" key="6">
    <source>
        <dbReference type="ARBA" id="ARBA00022679"/>
    </source>
</evidence>
<dbReference type="PROSITE" id="PS50885">
    <property type="entry name" value="HAMP"/>
    <property type="match status" value="1"/>
</dbReference>
<evidence type="ECO:0000256" key="5">
    <source>
        <dbReference type="ARBA" id="ARBA00022553"/>
    </source>
</evidence>
<evidence type="ECO:0000256" key="11">
    <source>
        <dbReference type="ARBA" id="ARBA00022989"/>
    </source>
</evidence>
<dbReference type="PANTHER" id="PTHR45528">
    <property type="entry name" value="SENSOR HISTIDINE KINASE CPXA"/>
    <property type="match status" value="1"/>
</dbReference>
<comment type="caution">
    <text evidence="17">The sequence shown here is derived from an EMBL/GenBank/DDBJ whole genome shotgun (WGS) entry which is preliminary data.</text>
</comment>
<feature type="domain" description="Histidine kinase" evidence="15">
    <location>
        <begin position="256"/>
        <end position="474"/>
    </location>
</feature>
<evidence type="ECO:0000259" key="16">
    <source>
        <dbReference type="PROSITE" id="PS50885"/>
    </source>
</evidence>
<dbReference type="Gene3D" id="3.30.565.10">
    <property type="entry name" value="Histidine kinase-like ATPase, C-terminal domain"/>
    <property type="match status" value="1"/>
</dbReference>
<dbReference type="GO" id="GO:0005524">
    <property type="term" value="F:ATP binding"/>
    <property type="evidence" value="ECO:0007669"/>
    <property type="project" value="UniProtKB-KW"/>
</dbReference>
<protein>
    <recommendedName>
        <fullName evidence="3">histidine kinase</fullName>
        <ecNumber evidence="3">2.7.13.3</ecNumber>
    </recommendedName>
</protein>
<evidence type="ECO:0000256" key="1">
    <source>
        <dbReference type="ARBA" id="ARBA00000085"/>
    </source>
</evidence>
<evidence type="ECO:0000256" key="4">
    <source>
        <dbReference type="ARBA" id="ARBA00022475"/>
    </source>
</evidence>
<accession>A0A372LQZ7</accession>